<dbReference type="AlphaFoldDB" id="A0AAW0T9K2"/>
<proteinExistence type="predicted"/>
<sequence>MAPKFKLLSMFTRQDSGHGKLARAAAVGVPGGGEGGAEREWLRQGVGRPGAAKQRSANKELSQGVPNIITATITASLRHHRQVIALNTRTGCSGVGYRLQVQTRPSLPAQDMPSYYCDRKEPPTQESSGWTGQRVVKSEAVLTSGSTLDPFLETATLTKEGMAMLQELVVAVAVTGVTTASSVSRCDSVRVSASHPLYPRRCREEEEDQEEEGLEEPSWTGRGCREGGPGGRRMRRRRVDVWEGEKEGLQGDAGDPACLPYLPASVPLPWPGALPPCLPPPPSLPPPRLPVNIFAERQRDRKGAGLFSKTLSLRTLPLHYRTLQRPSIDTLLFPFSLAAFPDIPCLCLPACCPHHFLHTLHHHHHHPAPSLTF</sequence>
<reference evidence="2 3" key="1">
    <citation type="submission" date="2023-03" db="EMBL/GenBank/DDBJ databases">
        <title>High-quality genome of Scylla paramamosain provides insights in environmental adaptation.</title>
        <authorList>
            <person name="Zhang L."/>
        </authorList>
    </citation>
    <scope>NUCLEOTIDE SEQUENCE [LARGE SCALE GENOMIC DNA]</scope>
    <source>
        <strain evidence="2">LZ_2023a</strain>
        <tissue evidence="2">Muscle</tissue>
    </source>
</reference>
<protein>
    <submittedName>
        <fullName evidence="2">Uncharacterized protein</fullName>
    </submittedName>
</protein>
<keyword evidence="3" id="KW-1185">Reference proteome</keyword>
<evidence type="ECO:0000313" key="3">
    <source>
        <dbReference type="Proteomes" id="UP001487740"/>
    </source>
</evidence>
<gene>
    <name evidence="2" type="ORF">O3P69_016034</name>
</gene>
<dbReference type="Proteomes" id="UP001487740">
    <property type="component" value="Unassembled WGS sequence"/>
</dbReference>
<feature type="compositionally biased region" description="Acidic residues" evidence="1">
    <location>
        <begin position="205"/>
        <end position="215"/>
    </location>
</feature>
<name>A0AAW0T9K2_SCYPA</name>
<comment type="caution">
    <text evidence="2">The sequence shown here is derived from an EMBL/GenBank/DDBJ whole genome shotgun (WGS) entry which is preliminary data.</text>
</comment>
<evidence type="ECO:0000256" key="1">
    <source>
        <dbReference type="SAM" id="MobiDB-lite"/>
    </source>
</evidence>
<feature type="region of interest" description="Disordered" evidence="1">
    <location>
        <begin position="202"/>
        <end position="238"/>
    </location>
</feature>
<organism evidence="2 3">
    <name type="scientific">Scylla paramamosain</name>
    <name type="common">Mud crab</name>
    <dbReference type="NCBI Taxonomy" id="85552"/>
    <lineage>
        <taxon>Eukaryota</taxon>
        <taxon>Metazoa</taxon>
        <taxon>Ecdysozoa</taxon>
        <taxon>Arthropoda</taxon>
        <taxon>Crustacea</taxon>
        <taxon>Multicrustacea</taxon>
        <taxon>Malacostraca</taxon>
        <taxon>Eumalacostraca</taxon>
        <taxon>Eucarida</taxon>
        <taxon>Decapoda</taxon>
        <taxon>Pleocyemata</taxon>
        <taxon>Brachyura</taxon>
        <taxon>Eubrachyura</taxon>
        <taxon>Portunoidea</taxon>
        <taxon>Portunidae</taxon>
        <taxon>Portuninae</taxon>
        <taxon>Scylla</taxon>
    </lineage>
</organism>
<accession>A0AAW0T9K2</accession>
<dbReference type="EMBL" id="JARAKH010000036">
    <property type="protein sequence ID" value="KAK8384016.1"/>
    <property type="molecule type" value="Genomic_DNA"/>
</dbReference>
<evidence type="ECO:0000313" key="2">
    <source>
        <dbReference type="EMBL" id="KAK8384016.1"/>
    </source>
</evidence>